<dbReference type="GO" id="GO:0006689">
    <property type="term" value="P:ganglioside catabolic process"/>
    <property type="evidence" value="ECO:0007669"/>
    <property type="project" value="InterPro"/>
</dbReference>
<evidence type="ECO:0000256" key="1">
    <source>
        <dbReference type="ARBA" id="ARBA00022729"/>
    </source>
</evidence>
<feature type="signal peptide" evidence="2">
    <location>
        <begin position="1"/>
        <end position="22"/>
    </location>
</feature>
<dbReference type="GO" id="GO:0005319">
    <property type="term" value="F:lipid transporter activity"/>
    <property type="evidence" value="ECO:0007669"/>
    <property type="project" value="TreeGrafter"/>
</dbReference>
<dbReference type="PANTHER" id="PTHR17357">
    <property type="entry name" value="GM2 GANGLIOSIDE ACTIVATOR PROTEIN"/>
    <property type="match status" value="1"/>
</dbReference>
<keyword evidence="4" id="KW-1185">Reference proteome</keyword>
<dbReference type="Proteomes" id="UP000245119">
    <property type="component" value="Linkage Group LG3"/>
</dbReference>
<dbReference type="EMBL" id="PZQS01000003">
    <property type="protein sequence ID" value="PVD34726.1"/>
    <property type="molecule type" value="Genomic_DNA"/>
</dbReference>
<evidence type="ECO:0000313" key="4">
    <source>
        <dbReference type="Proteomes" id="UP000245119"/>
    </source>
</evidence>
<dbReference type="Gene3D" id="2.70.220.10">
    <property type="entry name" value="Ganglioside GM2 activator"/>
    <property type="match status" value="1"/>
</dbReference>
<dbReference type="AlphaFoldDB" id="A0A2T7PMR9"/>
<dbReference type="SUPFAM" id="SSF63707">
    <property type="entry name" value="Ganglioside M2 (gm2) activator"/>
    <property type="match status" value="1"/>
</dbReference>
<reference evidence="3 4" key="1">
    <citation type="submission" date="2018-04" db="EMBL/GenBank/DDBJ databases">
        <title>The genome of golden apple snail Pomacea canaliculata provides insight into stress tolerance and invasive adaptation.</title>
        <authorList>
            <person name="Liu C."/>
            <person name="Liu B."/>
            <person name="Ren Y."/>
            <person name="Zhang Y."/>
            <person name="Wang H."/>
            <person name="Li S."/>
            <person name="Jiang F."/>
            <person name="Yin L."/>
            <person name="Zhang G."/>
            <person name="Qian W."/>
            <person name="Fan W."/>
        </authorList>
    </citation>
    <scope>NUCLEOTIDE SEQUENCE [LARGE SCALE GENOMIC DNA]</scope>
    <source>
        <strain evidence="3">SZHN2017</strain>
        <tissue evidence="3">Muscle</tissue>
    </source>
</reference>
<keyword evidence="1 2" id="KW-0732">Signal</keyword>
<evidence type="ECO:0000256" key="2">
    <source>
        <dbReference type="SAM" id="SignalP"/>
    </source>
</evidence>
<evidence type="ECO:0000313" key="3">
    <source>
        <dbReference type="EMBL" id="PVD34726.1"/>
    </source>
</evidence>
<comment type="caution">
    <text evidence="3">The sequence shown here is derived from an EMBL/GenBank/DDBJ whole genome shotgun (WGS) entry which is preliminary data.</text>
</comment>
<dbReference type="OrthoDB" id="6409159at2759"/>
<dbReference type="InterPro" id="IPR036846">
    <property type="entry name" value="GM2-AP_sf"/>
</dbReference>
<feature type="chain" id="PRO_5015762773" evidence="2">
    <location>
        <begin position="23"/>
        <end position="202"/>
    </location>
</feature>
<name>A0A2T7PMR9_POMCA</name>
<accession>A0A2T7PMR9</accession>
<sequence length="202" mass="22168">MGLGCAQLMLTLLLVQLPVVQSRRKREKATLTFSDCGSDPDRLIHFHEVKAHPMPIIVPGTLYVTFAGNFTSDLPRRLTVELNIMNTYDNVCASLERFEGRRCPRSLRQRGLQCHCPFLAGHFAVSDLPLNVPRVKGYAGSLLNVRGLQTGAEHPRRGSCGTGLSAAHILDEKASPGLALQDMNPSLSKQTVKIAEVLLRKA</sequence>
<gene>
    <name evidence="3" type="ORF">C0Q70_06003</name>
</gene>
<organism evidence="3 4">
    <name type="scientific">Pomacea canaliculata</name>
    <name type="common">Golden apple snail</name>
    <dbReference type="NCBI Taxonomy" id="400727"/>
    <lineage>
        <taxon>Eukaryota</taxon>
        <taxon>Metazoa</taxon>
        <taxon>Spiralia</taxon>
        <taxon>Lophotrochozoa</taxon>
        <taxon>Mollusca</taxon>
        <taxon>Gastropoda</taxon>
        <taxon>Caenogastropoda</taxon>
        <taxon>Architaenioglossa</taxon>
        <taxon>Ampullarioidea</taxon>
        <taxon>Ampullariidae</taxon>
        <taxon>Pomacea</taxon>
    </lineage>
</organism>
<dbReference type="GO" id="GO:0008047">
    <property type="term" value="F:enzyme activator activity"/>
    <property type="evidence" value="ECO:0007669"/>
    <property type="project" value="InterPro"/>
</dbReference>
<dbReference type="GO" id="GO:0009898">
    <property type="term" value="C:cytoplasmic side of plasma membrane"/>
    <property type="evidence" value="ECO:0007669"/>
    <property type="project" value="TreeGrafter"/>
</dbReference>
<dbReference type="PANTHER" id="PTHR17357:SF0">
    <property type="entry name" value="GANGLIOSIDE GM2 ACTIVATOR"/>
    <property type="match status" value="1"/>
</dbReference>
<proteinExistence type="predicted"/>
<dbReference type="InterPro" id="IPR028996">
    <property type="entry name" value="GM2-AP"/>
</dbReference>
<protein>
    <submittedName>
        <fullName evidence="3">Uncharacterized protein</fullName>
    </submittedName>
</protein>